<dbReference type="Gene3D" id="1.10.10.10">
    <property type="entry name" value="Winged helix-like DNA-binding domain superfamily/Winged helix DNA-binding domain"/>
    <property type="match status" value="1"/>
</dbReference>
<protein>
    <recommendedName>
        <fullName evidence="6">RNA polymerase sigma-70 domain-containing protein</fullName>
    </recommendedName>
</protein>
<keyword evidence="8" id="KW-1185">Reference proteome</keyword>
<feature type="region of interest" description="Disordered" evidence="5">
    <location>
        <begin position="1"/>
        <end position="23"/>
    </location>
</feature>
<dbReference type="InterPro" id="IPR009042">
    <property type="entry name" value="RNA_pol_sigma70_r1_2"/>
</dbReference>
<dbReference type="InterPro" id="IPR007627">
    <property type="entry name" value="RNA_pol_sigma70_r2"/>
</dbReference>
<keyword evidence="3" id="KW-0238">DNA-binding</keyword>
<dbReference type="SUPFAM" id="SSF88659">
    <property type="entry name" value="Sigma3 and sigma4 domains of RNA polymerase sigma factors"/>
    <property type="match status" value="1"/>
</dbReference>
<reference evidence="8" key="1">
    <citation type="journal article" date="2024" name="Int. J. Syst. Evol. Microbiol.">
        <title>Methylomarinovum tepidoasis sp. nov., a moderately thermophilic methanotroph of the family Methylothermaceae isolated from a deep-sea hydrothermal field.</title>
        <authorList>
            <person name="Hirayama H."/>
            <person name="Takaki Y."/>
            <person name="Abe M."/>
            <person name="Miyazaki M."/>
            <person name="Uematsu K."/>
            <person name="Matsui Y."/>
            <person name="Takai K."/>
        </authorList>
    </citation>
    <scope>NUCLEOTIDE SEQUENCE [LARGE SCALE GENOMIC DNA]</scope>
    <source>
        <strain evidence="8">IT-9</strain>
    </source>
</reference>
<dbReference type="Pfam" id="PF00140">
    <property type="entry name" value="Sigma70_r1_2"/>
    <property type="match status" value="1"/>
</dbReference>
<dbReference type="Gene3D" id="1.20.120.1810">
    <property type="match status" value="1"/>
</dbReference>
<evidence type="ECO:0000313" key="8">
    <source>
        <dbReference type="Proteomes" id="UP001321825"/>
    </source>
</evidence>
<evidence type="ECO:0000256" key="3">
    <source>
        <dbReference type="ARBA" id="ARBA00023125"/>
    </source>
</evidence>
<dbReference type="EMBL" id="AP024714">
    <property type="protein sequence ID" value="BCX82476.1"/>
    <property type="molecule type" value="Genomic_DNA"/>
</dbReference>
<dbReference type="InterPro" id="IPR000943">
    <property type="entry name" value="RNA_pol_sigma70"/>
</dbReference>
<dbReference type="InterPro" id="IPR050239">
    <property type="entry name" value="Sigma-70_RNA_pol_init_factors"/>
</dbReference>
<gene>
    <name evidence="7" type="ORF">MIT9_P2062</name>
</gene>
<dbReference type="PROSITE" id="PS00715">
    <property type="entry name" value="SIGMA70_1"/>
    <property type="match status" value="1"/>
</dbReference>
<dbReference type="Pfam" id="PF04545">
    <property type="entry name" value="Sigma70_r4"/>
    <property type="match status" value="1"/>
</dbReference>
<proteinExistence type="predicted"/>
<dbReference type="InterPro" id="IPR013325">
    <property type="entry name" value="RNA_pol_sigma_r2"/>
</dbReference>
<feature type="compositionally biased region" description="Polar residues" evidence="5">
    <location>
        <begin position="1"/>
        <end position="12"/>
    </location>
</feature>
<keyword evidence="4" id="KW-0804">Transcription</keyword>
<dbReference type="InterPro" id="IPR036388">
    <property type="entry name" value="WH-like_DNA-bd_sf"/>
</dbReference>
<dbReference type="Proteomes" id="UP001321825">
    <property type="component" value="Chromosome"/>
</dbReference>
<feature type="region of interest" description="Disordered" evidence="5">
    <location>
        <begin position="65"/>
        <end position="90"/>
    </location>
</feature>
<dbReference type="CDD" id="cd06171">
    <property type="entry name" value="Sigma70_r4"/>
    <property type="match status" value="1"/>
</dbReference>
<dbReference type="RefSeq" id="WP_317704876.1">
    <property type="nucleotide sequence ID" value="NZ_AP024714.1"/>
</dbReference>
<dbReference type="GO" id="GO:0006352">
    <property type="term" value="P:DNA-templated transcription initiation"/>
    <property type="evidence" value="ECO:0007669"/>
    <property type="project" value="InterPro"/>
</dbReference>
<dbReference type="KEGG" id="mcau:MIT9_P2062"/>
<name>A0AAU9CA58_9GAMM</name>
<feature type="domain" description="RNA polymerase sigma-70" evidence="6">
    <location>
        <begin position="132"/>
        <end position="145"/>
    </location>
</feature>
<evidence type="ECO:0000259" key="6">
    <source>
        <dbReference type="PROSITE" id="PS00715"/>
    </source>
</evidence>
<evidence type="ECO:0000256" key="2">
    <source>
        <dbReference type="ARBA" id="ARBA00023082"/>
    </source>
</evidence>
<dbReference type="PRINTS" id="PR00046">
    <property type="entry name" value="SIGMA70FCT"/>
</dbReference>
<sequence>MYRNTSGDSQVLTDEETPASRWDGHGRRRISILEDYLDRIGRFPLLSPRQEQELGRRIQRCTRRLEARRGDTEDRRQSGARGDPGTPKSDAEIVHISEGLQQAICKLVEHNLRLVVREACRYRRQRDSLLLDLIQEGNLGLLRAARKFDPGRGGRFSTYAVHWIRLFIDRAAHRISTPLTMSLDEAGRRRREGRTIPSLSLDDPRAPENLGELLRTDDTALWADLDRARLAALIEQGLDTLNRREAEILKLRFGLKDEQIRTLQHIADRLGVSRERVRQIEKAALEKLRRKFHNQWQSLLP</sequence>
<dbReference type="InterPro" id="IPR013324">
    <property type="entry name" value="RNA_pol_sigma_r3/r4-like"/>
</dbReference>
<dbReference type="PANTHER" id="PTHR30603">
    <property type="entry name" value="RNA POLYMERASE SIGMA FACTOR RPO"/>
    <property type="match status" value="1"/>
</dbReference>
<dbReference type="NCBIfam" id="TIGR02937">
    <property type="entry name" value="sigma70-ECF"/>
    <property type="match status" value="1"/>
</dbReference>
<dbReference type="AlphaFoldDB" id="A0AAU9CA58"/>
<evidence type="ECO:0000256" key="1">
    <source>
        <dbReference type="ARBA" id="ARBA00023015"/>
    </source>
</evidence>
<dbReference type="InterPro" id="IPR014284">
    <property type="entry name" value="RNA_pol_sigma-70_dom"/>
</dbReference>
<dbReference type="Pfam" id="PF04542">
    <property type="entry name" value="Sigma70_r2"/>
    <property type="match status" value="1"/>
</dbReference>
<dbReference type="InterPro" id="IPR007630">
    <property type="entry name" value="RNA_pol_sigma70_r4"/>
</dbReference>
<dbReference type="SUPFAM" id="SSF88946">
    <property type="entry name" value="Sigma2 domain of RNA polymerase sigma factors"/>
    <property type="match status" value="1"/>
</dbReference>
<keyword evidence="1" id="KW-0805">Transcription regulation</keyword>
<evidence type="ECO:0000256" key="4">
    <source>
        <dbReference type="ARBA" id="ARBA00023163"/>
    </source>
</evidence>
<evidence type="ECO:0000256" key="5">
    <source>
        <dbReference type="SAM" id="MobiDB-lite"/>
    </source>
</evidence>
<dbReference type="PANTHER" id="PTHR30603:SF47">
    <property type="entry name" value="RNA POLYMERASE SIGMA FACTOR SIGD, CHLOROPLASTIC"/>
    <property type="match status" value="1"/>
</dbReference>
<feature type="compositionally biased region" description="Basic and acidic residues" evidence="5">
    <location>
        <begin position="65"/>
        <end position="77"/>
    </location>
</feature>
<dbReference type="GO" id="GO:0016987">
    <property type="term" value="F:sigma factor activity"/>
    <property type="evidence" value="ECO:0007669"/>
    <property type="project" value="UniProtKB-KW"/>
</dbReference>
<evidence type="ECO:0000313" key="7">
    <source>
        <dbReference type="EMBL" id="BCX82476.1"/>
    </source>
</evidence>
<accession>A0AAU9CA58</accession>
<organism evidence="7 8">
    <name type="scientific">Methylomarinovum caldicuralii</name>
    <dbReference type="NCBI Taxonomy" id="438856"/>
    <lineage>
        <taxon>Bacteria</taxon>
        <taxon>Pseudomonadati</taxon>
        <taxon>Pseudomonadota</taxon>
        <taxon>Gammaproteobacteria</taxon>
        <taxon>Methylococcales</taxon>
        <taxon>Methylothermaceae</taxon>
        <taxon>Methylomarinovum</taxon>
    </lineage>
</organism>
<dbReference type="GO" id="GO:0003677">
    <property type="term" value="F:DNA binding"/>
    <property type="evidence" value="ECO:0007669"/>
    <property type="project" value="UniProtKB-KW"/>
</dbReference>
<keyword evidence="2" id="KW-0731">Sigma factor</keyword>